<proteinExistence type="predicted"/>
<dbReference type="Pfam" id="PF13377">
    <property type="entry name" value="Peripla_BP_3"/>
    <property type="match status" value="1"/>
</dbReference>
<dbReference type="InterPro" id="IPR010982">
    <property type="entry name" value="Lambda_DNA-bd_dom_sf"/>
</dbReference>
<name>A0ABV8M0Q8_9ACTN</name>
<feature type="domain" description="HTH lacI-type" evidence="4">
    <location>
        <begin position="1"/>
        <end position="53"/>
    </location>
</feature>
<dbReference type="PANTHER" id="PTHR30146:SF109">
    <property type="entry name" value="HTH-TYPE TRANSCRIPTIONAL REGULATOR GALS"/>
    <property type="match status" value="1"/>
</dbReference>
<comment type="caution">
    <text evidence="5">The sequence shown here is derived from an EMBL/GenBank/DDBJ whole genome shotgun (WGS) entry which is preliminary data.</text>
</comment>
<keyword evidence="6" id="KW-1185">Reference proteome</keyword>
<dbReference type="SUPFAM" id="SSF53822">
    <property type="entry name" value="Periplasmic binding protein-like I"/>
    <property type="match status" value="1"/>
</dbReference>
<dbReference type="SUPFAM" id="SSF47413">
    <property type="entry name" value="lambda repressor-like DNA-binding domains"/>
    <property type="match status" value="1"/>
</dbReference>
<dbReference type="Proteomes" id="UP001595816">
    <property type="component" value="Unassembled WGS sequence"/>
</dbReference>
<keyword evidence="3" id="KW-0804">Transcription</keyword>
<dbReference type="InterPro" id="IPR000843">
    <property type="entry name" value="HTH_LacI"/>
</dbReference>
<dbReference type="InterPro" id="IPR028082">
    <property type="entry name" value="Peripla_BP_I"/>
</dbReference>
<dbReference type="PANTHER" id="PTHR30146">
    <property type="entry name" value="LACI-RELATED TRANSCRIPTIONAL REPRESSOR"/>
    <property type="match status" value="1"/>
</dbReference>
<dbReference type="Gene3D" id="3.40.50.2300">
    <property type="match status" value="2"/>
</dbReference>
<organism evidence="5 6">
    <name type="scientific">Hamadaea flava</name>
    <dbReference type="NCBI Taxonomy" id="1742688"/>
    <lineage>
        <taxon>Bacteria</taxon>
        <taxon>Bacillati</taxon>
        <taxon>Actinomycetota</taxon>
        <taxon>Actinomycetes</taxon>
        <taxon>Micromonosporales</taxon>
        <taxon>Micromonosporaceae</taxon>
        <taxon>Hamadaea</taxon>
    </lineage>
</organism>
<dbReference type="GO" id="GO:0003677">
    <property type="term" value="F:DNA binding"/>
    <property type="evidence" value="ECO:0007669"/>
    <property type="project" value="UniProtKB-KW"/>
</dbReference>
<gene>
    <name evidence="5" type="ORF">ACFOZ4_38920</name>
</gene>
<dbReference type="CDD" id="cd06267">
    <property type="entry name" value="PBP1_LacI_sugar_binding-like"/>
    <property type="match status" value="1"/>
</dbReference>
<evidence type="ECO:0000313" key="6">
    <source>
        <dbReference type="Proteomes" id="UP001595816"/>
    </source>
</evidence>
<protein>
    <submittedName>
        <fullName evidence="5">LacI family DNA-binding transcriptional regulator</fullName>
    </submittedName>
</protein>
<dbReference type="EMBL" id="JBHSAY010000033">
    <property type="protein sequence ID" value="MFC4136615.1"/>
    <property type="molecule type" value="Genomic_DNA"/>
</dbReference>
<evidence type="ECO:0000256" key="1">
    <source>
        <dbReference type="ARBA" id="ARBA00023015"/>
    </source>
</evidence>
<dbReference type="PROSITE" id="PS00356">
    <property type="entry name" value="HTH_LACI_1"/>
    <property type="match status" value="1"/>
</dbReference>
<evidence type="ECO:0000256" key="2">
    <source>
        <dbReference type="ARBA" id="ARBA00023125"/>
    </source>
</evidence>
<evidence type="ECO:0000313" key="5">
    <source>
        <dbReference type="EMBL" id="MFC4136615.1"/>
    </source>
</evidence>
<dbReference type="InterPro" id="IPR046335">
    <property type="entry name" value="LacI/GalR-like_sensor"/>
</dbReference>
<keyword evidence="2 5" id="KW-0238">DNA-binding</keyword>
<dbReference type="SMART" id="SM00354">
    <property type="entry name" value="HTH_LACI"/>
    <property type="match status" value="1"/>
</dbReference>
<accession>A0ABV8M0Q8</accession>
<dbReference type="PROSITE" id="PS50932">
    <property type="entry name" value="HTH_LACI_2"/>
    <property type="match status" value="1"/>
</dbReference>
<dbReference type="CDD" id="cd01392">
    <property type="entry name" value="HTH_LacI"/>
    <property type="match status" value="1"/>
</dbReference>
<evidence type="ECO:0000256" key="3">
    <source>
        <dbReference type="ARBA" id="ARBA00023163"/>
    </source>
</evidence>
<evidence type="ECO:0000259" key="4">
    <source>
        <dbReference type="PROSITE" id="PS50932"/>
    </source>
</evidence>
<dbReference type="Gene3D" id="1.10.260.40">
    <property type="entry name" value="lambda repressor-like DNA-binding domains"/>
    <property type="match status" value="1"/>
</dbReference>
<dbReference type="RefSeq" id="WP_253763824.1">
    <property type="nucleotide sequence ID" value="NZ_JAMZDZ010000001.1"/>
</dbReference>
<sequence>MVDVAKRAGVSLKTVSRVVNGSPQVQPELAARVQEAIAELGFRRNHLASALRSGQQTATVGLLIEEIANPFYATIAGVVAETARAHDTLLFTASSEEDPVREELLLRDLCARRVDGLIVVPAGYDHGFLRSEAERGLPVVFLDRPGGGLVADTVLLDNRGGTRAGVERLLAGGHRRIAVLLDSVGVYTMRERLAGAQEALAAAGLPYDPALVREGVKDPDSAAAVVAELSDVDAYVCLNNRITVGALQELVRRGSDAELLGFDDFELSYLMPRRFTVIAYDTRELARRAAELLFARIAGDKTWPRTEVLPTHLIERGLR</sequence>
<dbReference type="Pfam" id="PF00356">
    <property type="entry name" value="LacI"/>
    <property type="match status" value="1"/>
</dbReference>
<reference evidence="6" key="1">
    <citation type="journal article" date="2019" name="Int. J. Syst. Evol. Microbiol.">
        <title>The Global Catalogue of Microorganisms (GCM) 10K type strain sequencing project: providing services to taxonomists for standard genome sequencing and annotation.</title>
        <authorList>
            <consortium name="The Broad Institute Genomics Platform"/>
            <consortium name="The Broad Institute Genome Sequencing Center for Infectious Disease"/>
            <person name="Wu L."/>
            <person name="Ma J."/>
        </authorList>
    </citation>
    <scope>NUCLEOTIDE SEQUENCE [LARGE SCALE GENOMIC DNA]</scope>
    <source>
        <strain evidence="6">CGMCC 4.7289</strain>
    </source>
</reference>
<keyword evidence="1" id="KW-0805">Transcription regulation</keyword>